<comment type="caution">
    <text evidence="1">The sequence shown here is derived from an EMBL/GenBank/DDBJ whole genome shotgun (WGS) entry which is preliminary data.</text>
</comment>
<reference evidence="1 2" key="1">
    <citation type="journal article" date="2016" name="Nat. Commun.">
        <title>Thousands of microbial genomes shed light on interconnected biogeochemical processes in an aquifer system.</title>
        <authorList>
            <person name="Anantharaman K."/>
            <person name="Brown C.T."/>
            <person name="Hug L.A."/>
            <person name="Sharon I."/>
            <person name="Castelle C.J."/>
            <person name="Probst A.J."/>
            <person name="Thomas B.C."/>
            <person name="Singh A."/>
            <person name="Wilkins M.J."/>
            <person name="Karaoz U."/>
            <person name="Brodie E.L."/>
            <person name="Williams K.H."/>
            <person name="Hubbard S.S."/>
            <person name="Banfield J.F."/>
        </authorList>
    </citation>
    <scope>NUCLEOTIDE SEQUENCE [LARGE SCALE GENOMIC DNA]</scope>
</reference>
<dbReference type="AlphaFoldDB" id="A0A1F5ZA75"/>
<name>A0A1F5ZA75_9BACT</name>
<sequence>MTAQSPKEAAPNEINRQIPVHTIDISDADGYVVSEQGALVRELTKLGLFDATRYVYCAFVPSLLPRVIERGSYKSIDDNEPDIIYGCRAMLPPEVEEAGIYDEPDTGIFNYFTDDEYPLREERGTYGMIAVYDAEALSWLEIDGDTYISSPEYTFKNPENKLAALVAIVRVTDQR</sequence>
<organism evidence="1 2">
    <name type="scientific">Candidatus Gottesmanbacteria bacterium RBG_16_43_7</name>
    <dbReference type="NCBI Taxonomy" id="1798373"/>
    <lineage>
        <taxon>Bacteria</taxon>
        <taxon>Candidatus Gottesmaniibacteriota</taxon>
    </lineage>
</organism>
<dbReference type="EMBL" id="MFJC01000022">
    <property type="protein sequence ID" value="OGG09379.1"/>
    <property type="molecule type" value="Genomic_DNA"/>
</dbReference>
<evidence type="ECO:0000313" key="2">
    <source>
        <dbReference type="Proteomes" id="UP000176854"/>
    </source>
</evidence>
<dbReference type="Proteomes" id="UP000176854">
    <property type="component" value="Unassembled WGS sequence"/>
</dbReference>
<proteinExistence type="predicted"/>
<accession>A0A1F5ZA75</accession>
<evidence type="ECO:0000313" key="1">
    <source>
        <dbReference type="EMBL" id="OGG09379.1"/>
    </source>
</evidence>
<protein>
    <submittedName>
        <fullName evidence="1">Uncharacterized protein</fullName>
    </submittedName>
</protein>
<gene>
    <name evidence="1" type="ORF">A2154_01155</name>
</gene>